<dbReference type="Proteomes" id="UP000225149">
    <property type="component" value="Segment"/>
</dbReference>
<protein>
    <submittedName>
        <fullName evidence="1">Uncharacterized protein</fullName>
    </submittedName>
</protein>
<dbReference type="RefSeq" id="YP_009784183.1">
    <property type="nucleotide sequence ID" value="NC_047741.1"/>
</dbReference>
<sequence length="179" mass="18771">MGWFAVAAAGANMFLGAKSGIHQAAQQGYNEGYSSTADRLSRMDEAAAQLDSAMGAISTSYQNKILTDLNIEQKRKEARAEAEVLMAMNGTTGAASSMTIEHINAQANWAEAENDDAQEAELTQLYENVYGAGGALGGAKTPIRNMSKRHSGGALGGITALLGVGSLVENAFNKPNKKE</sequence>
<evidence type="ECO:0000313" key="2">
    <source>
        <dbReference type="Proteomes" id="UP000225149"/>
    </source>
</evidence>
<proteinExistence type="predicted"/>
<dbReference type="GeneID" id="54974178"/>
<name>A0A240EWW4_9CAUD</name>
<dbReference type="KEGG" id="vg:54974178"/>
<reference evidence="1 2" key="1">
    <citation type="journal article" date="2017" name="PLoS ONE">
        <title>Environmental bacteriophages active on biofilms and planktonic forms of toxigenic Vibrio cholerae: Potential relevance in cholera epidemiology.</title>
        <authorList>
            <person name="Naser I.B."/>
            <person name="Hoque M.M."/>
            <person name="Abdullah A."/>
            <person name="Bari S.M.N."/>
            <person name="Ghosh A.N."/>
            <person name="Faruque S.M."/>
        </authorList>
    </citation>
    <scope>NUCLEOTIDE SEQUENCE [LARGE SCALE GENOMIC DNA]</scope>
</reference>
<evidence type="ECO:0000313" key="1">
    <source>
        <dbReference type="EMBL" id="APD18157.1"/>
    </source>
</evidence>
<keyword evidence="2" id="KW-1185">Reference proteome</keyword>
<organism evidence="1 2">
    <name type="scientific">Vibrio phage JSF7</name>
    <dbReference type="NCBI Taxonomy" id="1292086"/>
    <lineage>
        <taxon>Viruses</taxon>
        <taxon>Duplodnaviria</taxon>
        <taxon>Heunggongvirae</taxon>
        <taxon>Uroviricota</taxon>
        <taxon>Caudoviricetes</taxon>
        <taxon>Autographivirales</taxon>
        <taxon>Tawavirus</taxon>
        <taxon>Tawavirus JSF7</taxon>
    </lineage>
</organism>
<accession>A0A240EWW4</accession>
<dbReference type="EMBL" id="KY065149">
    <property type="protein sequence ID" value="APD18157.1"/>
    <property type="molecule type" value="Genomic_DNA"/>
</dbReference>